<evidence type="ECO:0000313" key="3">
    <source>
        <dbReference type="Proteomes" id="UP001183586"/>
    </source>
</evidence>
<dbReference type="RefSeq" id="WP_311687224.1">
    <property type="nucleotide sequence ID" value="NZ_JAVREU010000017.1"/>
</dbReference>
<feature type="domain" description="VOC" evidence="1">
    <location>
        <begin position="10"/>
        <end position="123"/>
    </location>
</feature>
<evidence type="ECO:0000259" key="1">
    <source>
        <dbReference type="PROSITE" id="PS51819"/>
    </source>
</evidence>
<dbReference type="InterPro" id="IPR029068">
    <property type="entry name" value="Glyas_Bleomycin-R_OHBP_Dase"/>
</dbReference>
<dbReference type="Pfam" id="PF00903">
    <property type="entry name" value="Glyoxalase"/>
    <property type="match status" value="1"/>
</dbReference>
<reference evidence="3" key="1">
    <citation type="submission" date="2023-07" db="EMBL/GenBank/DDBJ databases">
        <title>30 novel species of actinomycetes from the DSMZ collection.</title>
        <authorList>
            <person name="Nouioui I."/>
        </authorList>
    </citation>
    <scope>NUCLEOTIDE SEQUENCE [LARGE SCALE GENOMIC DNA]</scope>
    <source>
        <strain evidence="3">DSM 41921</strain>
    </source>
</reference>
<dbReference type="PROSITE" id="PS51819">
    <property type="entry name" value="VOC"/>
    <property type="match status" value="2"/>
</dbReference>
<dbReference type="InterPro" id="IPR037523">
    <property type="entry name" value="VOC_core"/>
</dbReference>
<dbReference type="Proteomes" id="UP001183586">
    <property type="component" value="Unassembled WGS sequence"/>
</dbReference>
<accession>A0ABU2PII5</accession>
<proteinExistence type="predicted"/>
<gene>
    <name evidence="2" type="ORF">RM641_29835</name>
</gene>
<evidence type="ECO:0000313" key="2">
    <source>
        <dbReference type="EMBL" id="MDT0391636.1"/>
    </source>
</evidence>
<sequence>MLTTRYVTGAPNWIDLGTPDIDGAAAFYEALFGWRFQPGGPEVGGYGLFQLDGRTVAGGMQTTPEQGPPSWTVYFQAPDADATAEAARQARGSVQLRPMDVQDLGRMAILADRAGVTFGLWQPGRTRGMDVVGEPGTLCWTELYTADVPAAAAFYHSVLGLETYGVDMPGGTYTTFGPGGEDEDAMFGGVVALADDPAEQEPHWLPYFEVADPDAVAAVARERGGTVRMPATDLPEVGRLAKLTDPYGARFAVIHSEPPQDRVGQART</sequence>
<dbReference type="InterPro" id="IPR004360">
    <property type="entry name" value="Glyas_Fos-R_dOase_dom"/>
</dbReference>
<dbReference type="InterPro" id="IPR052164">
    <property type="entry name" value="Anthracycline_SecMetBiosynth"/>
</dbReference>
<comment type="caution">
    <text evidence="2">The sequence shown here is derived from an EMBL/GenBank/DDBJ whole genome shotgun (WGS) entry which is preliminary data.</text>
</comment>
<dbReference type="InterPro" id="IPR041581">
    <property type="entry name" value="Glyoxalase_6"/>
</dbReference>
<keyword evidence="3" id="KW-1185">Reference proteome</keyword>
<feature type="domain" description="VOC" evidence="1">
    <location>
        <begin position="137"/>
        <end position="256"/>
    </location>
</feature>
<dbReference type="Gene3D" id="3.10.180.10">
    <property type="entry name" value="2,3-Dihydroxybiphenyl 1,2-Dioxygenase, domain 1"/>
    <property type="match status" value="2"/>
</dbReference>
<dbReference type="SUPFAM" id="SSF54593">
    <property type="entry name" value="Glyoxalase/Bleomycin resistance protein/Dihydroxybiphenyl dioxygenase"/>
    <property type="match status" value="2"/>
</dbReference>
<name>A0ABU2PII5_9ACTN</name>
<dbReference type="PANTHER" id="PTHR33993">
    <property type="entry name" value="GLYOXALASE-RELATED"/>
    <property type="match status" value="1"/>
</dbReference>
<dbReference type="Pfam" id="PF18029">
    <property type="entry name" value="Glyoxalase_6"/>
    <property type="match status" value="1"/>
</dbReference>
<protein>
    <submittedName>
        <fullName evidence="2">VOC family protein</fullName>
    </submittedName>
</protein>
<dbReference type="CDD" id="cd07247">
    <property type="entry name" value="SgaA_N_like"/>
    <property type="match status" value="2"/>
</dbReference>
<dbReference type="EMBL" id="JAVREU010000017">
    <property type="protein sequence ID" value="MDT0391636.1"/>
    <property type="molecule type" value="Genomic_DNA"/>
</dbReference>
<dbReference type="PANTHER" id="PTHR33993:SF10">
    <property type="entry name" value="CONSERVED PROTEIN"/>
    <property type="match status" value="1"/>
</dbReference>
<organism evidence="2 3">
    <name type="scientific">Streptomyces dubilierae</name>
    <dbReference type="NCBI Taxonomy" id="3075533"/>
    <lineage>
        <taxon>Bacteria</taxon>
        <taxon>Bacillati</taxon>
        <taxon>Actinomycetota</taxon>
        <taxon>Actinomycetes</taxon>
        <taxon>Kitasatosporales</taxon>
        <taxon>Streptomycetaceae</taxon>
        <taxon>Streptomyces</taxon>
    </lineage>
</organism>